<evidence type="ECO:0000256" key="3">
    <source>
        <dbReference type="ARBA" id="ARBA00022679"/>
    </source>
</evidence>
<sequence>MEEIKKITDFENSREFGKYMQMVKGVSEILETFGNPYFVPHDSALTDKSIMNGKEVLNFGSYNYLCLSGDPEVNQAAKEAVDKYGTSASGSRLLAGEKTLHKELEKAIAEWKHTEDAIVLVGGHSTNVTFVGNFCNENDLILYDILMHNSVTEGIRMSSAKAKRFKHNDYEMLERLVEKNRDKYEKILIIAEGVYSMDGDIAPIDEYVRIKKKYGCFLMVDEAHSACVIGENGKGVDEYFNLDPNDIDIKMGTLSKGLGTCGGYLAGKHSLIEYLRYSLPGFVFSVGISPVLAAATKKSVELIQRDNSRVKSLQSNIKYFIEQAKLRGLDTCLAKESAIIPIYVGDESMSFKLSMELQDEGIFVPPAVYPAVPKKRARLRFCLTSGHTFEQIQYTLDKVQELMKKEGLL</sequence>
<dbReference type="InterPro" id="IPR015422">
    <property type="entry name" value="PyrdxlP-dep_Trfase_small"/>
</dbReference>
<dbReference type="CDD" id="cd06454">
    <property type="entry name" value="KBL_like"/>
    <property type="match status" value="1"/>
</dbReference>
<feature type="domain" description="Aminotransferase class I/classII large" evidence="6">
    <location>
        <begin position="55"/>
        <end position="398"/>
    </location>
</feature>
<dbReference type="EMBL" id="SCFR01000024">
    <property type="protein sequence ID" value="TFF65124.1"/>
    <property type="molecule type" value="Genomic_DNA"/>
</dbReference>
<dbReference type="InterPro" id="IPR015424">
    <property type="entry name" value="PyrdxlP-dep_Trfase"/>
</dbReference>
<dbReference type="Gene3D" id="3.90.1150.10">
    <property type="entry name" value="Aspartate Aminotransferase, domain 1"/>
    <property type="match status" value="1"/>
</dbReference>
<dbReference type="InterPro" id="IPR015421">
    <property type="entry name" value="PyrdxlP-dep_Trfase_major"/>
</dbReference>
<dbReference type="Pfam" id="PF00155">
    <property type="entry name" value="Aminotran_1_2"/>
    <property type="match status" value="1"/>
</dbReference>
<protein>
    <submittedName>
        <fullName evidence="7">Aminotransferase class I/II-fold pyridoxal phosphate-dependent enzyme</fullName>
    </submittedName>
</protein>
<dbReference type="InterPro" id="IPR050087">
    <property type="entry name" value="AON_synthase_class-II"/>
</dbReference>
<organism evidence="7 8">
    <name type="scientific">Helcococcus ovis</name>
    <dbReference type="NCBI Taxonomy" id="72026"/>
    <lineage>
        <taxon>Bacteria</taxon>
        <taxon>Bacillati</taxon>
        <taxon>Bacillota</taxon>
        <taxon>Tissierellia</taxon>
        <taxon>Tissierellales</taxon>
        <taxon>Peptoniphilaceae</taxon>
        <taxon>Helcococcus</taxon>
    </lineage>
</organism>
<evidence type="ECO:0000256" key="5">
    <source>
        <dbReference type="RuleBase" id="RU003693"/>
    </source>
</evidence>
<comment type="cofactor">
    <cofactor evidence="1 5">
        <name>pyridoxal 5'-phosphate</name>
        <dbReference type="ChEBI" id="CHEBI:597326"/>
    </cofactor>
</comment>
<reference evidence="7 8" key="1">
    <citation type="submission" date="2019-01" db="EMBL/GenBank/DDBJ databases">
        <title>Draft Genome Sequences of Helcococcus ovis Strains Isolated from the Uterus and Vagina of Dairy Cows with Metritis.</title>
        <authorList>
            <person name="Cunha F."/>
            <person name="Jeon S.J."/>
            <person name="Kutzer P."/>
            <person name="Galvao K.N."/>
        </authorList>
    </citation>
    <scope>NUCLEOTIDE SEQUENCE [LARGE SCALE GENOMIC DNA]</scope>
    <source>
        <strain evidence="7 8">KG-37</strain>
    </source>
</reference>
<name>A0A4R9C0B5_9FIRM</name>
<dbReference type="SUPFAM" id="SSF53383">
    <property type="entry name" value="PLP-dependent transferases"/>
    <property type="match status" value="1"/>
</dbReference>
<keyword evidence="4 5" id="KW-0663">Pyridoxal phosphate</keyword>
<keyword evidence="7" id="KW-0032">Aminotransferase</keyword>
<dbReference type="AlphaFoldDB" id="A0A4R9C0B5"/>
<evidence type="ECO:0000256" key="2">
    <source>
        <dbReference type="ARBA" id="ARBA00011738"/>
    </source>
</evidence>
<dbReference type="PANTHER" id="PTHR13693">
    <property type="entry name" value="CLASS II AMINOTRANSFERASE/8-AMINO-7-OXONONANOATE SYNTHASE"/>
    <property type="match status" value="1"/>
</dbReference>
<dbReference type="RefSeq" id="WP_134743818.1">
    <property type="nucleotide sequence ID" value="NZ_CP119762.1"/>
</dbReference>
<dbReference type="InterPro" id="IPR004839">
    <property type="entry name" value="Aminotransferase_I/II_large"/>
</dbReference>
<proteinExistence type="inferred from homology"/>
<evidence type="ECO:0000313" key="7">
    <source>
        <dbReference type="EMBL" id="TFF65124.1"/>
    </source>
</evidence>
<dbReference type="GO" id="GO:0030170">
    <property type="term" value="F:pyridoxal phosphate binding"/>
    <property type="evidence" value="ECO:0007669"/>
    <property type="project" value="InterPro"/>
</dbReference>
<dbReference type="GO" id="GO:0008483">
    <property type="term" value="F:transaminase activity"/>
    <property type="evidence" value="ECO:0007669"/>
    <property type="project" value="UniProtKB-KW"/>
</dbReference>
<evidence type="ECO:0000256" key="1">
    <source>
        <dbReference type="ARBA" id="ARBA00001933"/>
    </source>
</evidence>
<gene>
    <name evidence="7" type="ORF">EQF91_06480</name>
</gene>
<evidence type="ECO:0000313" key="8">
    <source>
        <dbReference type="Proteomes" id="UP000297454"/>
    </source>
</evidence>
<comment type="subunit">
    <text evidence="2">Homodimer.</text>
</comment>
<dbReference type="PROSITE" id="PS00599">
    <property type="entry name" value="AA_TRANSFER_CLASS_2"/>
    <property type="match status" value="1"/>
</dbReference>
<accession>A0A4R9C0B5</accession>
<comment type="caution">
    <text evidence="7">The sequence shown here is derived from an EMBL/GenBank/DDBJ whole genome shotgun (WGS) entry which is preliminary data.</text>
</comment>
<dbReference type="Gene3D" id="3.40.640.10">
    <property type="entry name" value="Type I PLP-dependent aspartate aminotransferase-like (Major domain)"/>
    <property type="match status" value="1"/>
</dbReference>
<keyword evidence="8" id="KW-1185">Reference proteome</keyword>
<dbReference type="Proteomes" id="UP000297454">
    <property type="component" value="Unassembled WGS sequence"/>
</dbReference>
<keyword evidence="3 7" id="KW-0808">Transferase</keyword>
<evidence type="ECO:0000259" key="6">
    <source>
        <dbReference type="Pfam" id="PF00155"/>
    </source>
</evidence>
<dbReference type="InterPro" id="IPR001917">
    <property type="entry name" value="Aminotrans_II_pyridoxalP_BS"/>
</dbReference>
<evidence type="ECO:0000256" key="4">
    <source>
        <dbReference type="ARBA" id="ARBA00022898"/>
    </source>
</evidence>
<comment type="similarity">
    <text evidence="5">Belongs to the class-II pyridoxal-phosphate-dependent aminotransferase family.</text>
</comment>